<reference evidence="5 6" key="1">
    <citation type="submission" date="2011-01" db="EMBL/GenBank/DDBJ databases">
        <authorList>
            <person name="Muzny D."/>
            <person name="Qin X."/>
            <person name="Buhay C."/>
            <person name="Dugan-Rocha S."/>
            <person name="Ding Y."/>
            <person name="Chen G."/>
            <person name="Hawes A."/>
            <person name="Holder M."/>
            <person name="Jhangiani S."/>
            <person name="Johnson A."/>
            <person name="Khan Z."/>
            <person name="Li Z."/>
            <person name="Liu W."/>
            <person name="Liu X."/>
            <person name="Perez L."/>
            <person name="Shen H."/>
            <person name="Wang Q."/>
            <person name="Watt J."/>
            <person name="Xi L."/>
            <person name="Xin Y."/>
            <person name="Zhou J."/>
            <person name="Deng J."/>
            <person name="Jiang H."/>
            <person name="Liu Y."/>
            <person name="Qu J."/>
            <person name="Song X.-Z."/>
            <person name="Zhang L."/>
            <person name="Villasana D."/>
            <person name="Johnson A."/>
            <person name="Liu J."/>
            <person name="Liyanage D."/>
            <person name="Lorensuhewa L."/>
            <person name="Robinson T."/>
            <person name="Song A."/>
            <person name="Song B.-B."/>
            <person name="Dinh H."/>
            <person name="Thornton R."/>
            <person name="Coyle M."/>
            <person name="Francisco L."/>
            <person name="Jackson L."/>
            <person name="Javaid M."/>
            <person name="Korchina V."/>
            <person name="Kovar C."/>
            <person name="Mata R."/>
            <person name="Mathew T."/>
            <person name="Ngo R."/>
            <person name="Nguyen L."/>
            <person name="Nguyen N."/>
            <person name="Okwuonu G."/>
            <person name="Ongeri F."/>
            <person name="Pham C."/>
            <person name="Simmons D."/>
            <person name="Wilczek-Boney K."/>
            <person name="Hale W."/>
            <person name="Jakkamsetti A."/>
            <person name="Pham P."/>
            <person name="Ruth R."/>
            <person name="San Lucas F."/>
            <person name="Warren J."/>
            <person name="Zhang J."/>
            <person name="Zhao Z."/>
            <person name="Zhou C."/>
            <person name="Zhu D."/>
            <person name="Lee S."/>
            <person name="Bess C."/>
            <person name="Blankenburg K."/>
            <person name="Forbes L."/>
            <person name="Fu Q."/>
            <person name="Gubbala S."/>
            <person name="Hirani K."/>
            <person name="Jayaseelan J.C."/>
            <person name="Lara F."/>
            <person name="Munidasa M."/>
            <person name="Palculict T."/>
            <person name="Patil S."/>
            <person name="Pu L.-L."/>
            <person name="Saada N."/>
            <person name="Tang L."/>
            <person name="Weissenberger G."/>
            <person name="Zhu Y."/>
            <person name="Hemphill L."/>
            <person name="Shang Y."/>
            <person name="Youmans B."/>
            <person name="Ayvaz T."/>
            <person name="Ross M."/>
            <person name="Santibanez J."/>
            <person name="Aqrawi P."/>
            <person name="Gross S."/>
            <person name="Joshi V."/>
            <person name="Fowler G."/>
            <person name="Nazareth L."/>
            <person name="Reid J."/>
            <person name="Worley K."/>
            <person name="Petrosino J."/>
            <person name="Highlander S."/>
            <person name="Gibbs R."/>
        </authorList>
    </citation>
    <scope>NUCLEOTIDE SEQUENCE [LARGE SCALE GENOMIC DNA]</scope>
    <source>
        <strain evidence="5 6">ATCC 25644</strain>
    </source>
</reference>
<dbReference type="GO" id="GO:0003700">
    <property type="term" value="F:DNA-binding transcription factor activity"/>
    <property type="evidence" value="ECO:0007669"/>
    <property type="project" value="InterPro"/>
</dbReference>
<dbReference type="InterPro" id="IPR052067">
    <property type="entry name" value="Metal_resp_HTH_trans_reg"/>
</dbReference>
<dbReference type="Proteomes" id="UP000004099">
    <property type="component" value="Unassembled WGS sequence"/>
</dbReference>
<proteinExistence type="predicted"/>
<evidence type="ECO:0000256" key="2">
    <source>
        <dbReference type="ARBA" id="ARBA00023125"/>
    </source>
</evidence>
<evidence type="ECO:0000256" key="3">
    <source>
        <dbReference type="ARBA" id="ARBA00023163"/>
    </source>
</evidence>
<dbReference type="Pfam" id="PF01047">
    <property type="entry name" value="MarR"/>
    <property type="match status" value="1"/>
</dbReference>
<dbReference type="SUPFAM" id="SSF46785">
    <property type="entry name" value="Winged helix' DNA-binding domain"/>
    <property type="match status" value="1"/>
</dbReference>
<keyword evidence="3" id="KW-0804">Transcription</keyword>
<keyword evidence="2" id="KW-0238">DNA-binding</keyword>
<dbReference type="InterPro" id="IPR000835">
    <property type="entry name" value="HTH_MarR-typ"/>
</dbReference>
<dbReference type="PROSITE" id="PS50995">
    <property type="entry name" value="HTH_MARR_2"/>
    <property type="match status" value="1"/>
</dbReference>
<organism evidence="5 6">
    <name type="scientific">Ligilactobacillus ruminis ATCC 25644</name>
    <dbReference type="NCBI Taxonomy" id="525362"/>
    <lineage>
        <taxon>Bacteria</taxon>
        <taxon>Bacillati</taxon>
        <taxon>Bacillota</taxon>
        <taxon>Bacilli</taxon>
        <taxon>Lactobacillales</taxon>
        <taxon>Lactobacillaceae</taxon>
        <taxon>Ligilactobacillus</taxon>
    </lineage>
</organism>
<dbReference type="SMART" id="SM00347">
    <property type="entry name" value="HTH_MARR"/>
    <property type="match status" value="1"/>
</dbReference>
<evidence type="ECO:0000313" key="6">
    <source>
        <dbReference type="Proteomes" id="UP000004099"/>
    </source>
</evidence>
<dbReference type="AlphaFoldDB" id="E7FPN3"/>
<dbReference type="InterPro" id="IPR036390">
    <property type="entry name" value="WH_DNA-bd_sf"/>
</dbReference>
<feature type="domain" description="HTH marR-type" evidence="4">
    <location>
        <begin position="1"/>
        <end position="144"/>
    </location>
</feature>
<dbReference type="InterPro" id="IPR036388">
    <property type="entry name" value="WH-like_DNA-bd_sf"/>
</dbReference>
<evidence type="ECO:0000259" key="4">
    <source>
        <dbReference type="PROSITE" id="PS50995"/>
    </source>
</evidence>
<keyword evidence="1" id="KW-0805">Transcription regulation</keyword>
<name>E7FPN3_9LACO</name>
<dbReference type="EMBL" id="ACGS02000029">
    <property type="protein sequence ID" value="EFZ34964.1"/>
    <property type="molecule type" value="Genomic_DNA"/>
</dbReference>
<protein>
    <submittedName>
        <fullName evidence="5">Transcriptional regulator, MarR family</fullName>
    </submittedName>
</protein>
<dbReference type="PANTHER" id="PTHR35790:SF4">
    <property type="entry name" value="HTH-TYPE TRANSCRIPTIONAL REGULATOR PCHR"/>
    <property type="match status" value="1"/>
</dbReference>
<gene>
    <name evidence="5" type="ORF">HMPREF0542_10860</name>
</gene>
<evidence type="ECO:0000256" key="1">
    <source>
        <dbReference type="ARBA" id="ARBA00023015"/>
    </source>
</evidence>
<dbReference type="Gene3D" id="1.10.10.10">
    <property type="entry name" value="Winged helix-like DNA-binding domain superfamily/Winged helix DNA-binding domain"/>
    <property type="match status" value="1"/>
</dbReference>
<accession>E7FPN3</accession>
<dbReference type="RefSeq" id="WP_003692517.1">
    <property type="nucleotide sequence ID" value="NZ_AFYE01000015.1"/>
</dbReference>
<evidence type="ECO:0000313" key="5">
    <source>
        <dbReference type="EMBL" id="EFZ34964.1"/>
    </source>
</evidence>
<sequence>MSRGEEILGVCWDTFQKKMCLEGFFLKQKLKEYKPSEIHCIQYVGDNPNVNVTKLADAFAMTTGGVTKLTKKLIEKNLLSAYKSPDNKKEIYFTLTAKGMEIYQTHHALDIQFHQRDKEIFDNITDETYEAILNFFGVYSKHLDEELKKAGIDIHSSVINKL</sequence>
<dbReference type="PANTHER" id="PTHR35790">
    <property type="entry name" value="HTH-TYPE TRANSCRIPTIONAL REGULATOR PCHR"/>
    <property type="match status" value="1"/>
</dbReference>
<dbReference type="GO" id="GO:0003677">
    <property type="term" value="F:DNA binding"/>
    <property type="evidence" value="ECO:0007669"/>
    <property type="project" value="UniProtKB-KW"/>
</dbReference>
<dbReference type="PATRIC" id="fig|525362.12.peg.1873"/>
<dbReference type="HOGENOM" id="CLU_083287_11_2_9"/>
<comment type="caution">
    <text evidence="5">The sequence shown here is derived from an EMBL/GenBank/DDBJ whole genome shotgun (WGS) entry which is preliminary data.</text>
</comment>